<accession>A0AAV5RE98</accession>
<dbReference type="Pfam" id="PF00743">
    <property type="entry name" value="FMO-like"/>
    <property type="match status" value="2"/>
</dbReference>
<dbReference type="InterPro" id="IPR036188">
    <property type="entry name" value="FAD/NAD-bd_sf"/>
</dbReference>
<dbReference type="GO" id="GO:0004499">
    <property type="term" value="F:N,N-dimethylaniline monooxygenase activity"/>
    <property type="evidence" value="ECO:0007669"/>
    <property type="project" value="InterPro"/>
</dbReference>
<protein>
    <recommendedName>
        <fullName evidence="7">Flavin-containing monooxygenase</fullName>
    </recommendedName>
</protein>
<proteinExistence type="inferred from homology"/>
<keyword evidence="2" id="KW-0285">Flavoprotein</keyword>
<dbReference type="PANTHER" id="PTHR23023">
    <property type="entry name" value="DIMETHYLANILINE MONOOXYGENASE"/>
    <property type="match status" value="1"/>
</dbReference>
<name>A0AAV5RE98_PICKL</name>
<reference evidence="5 6" key="1">
    <citation type="journal article" date="2023" name="Elife">
        <title>Identification of key yeast species and microbe-microbe interactions impacting larval growth of Drosophila in the wild.</title>
        <authorList>
            <person name="Mure A."/>
            <person name="Sugiura Y."/>
            <person name="Maeda R."/>
            <person name="Honda K."/>
            <person name="Sakurai N."/>
            <person name="Takahashi Y."/>
            <person name="Watada M."/>
            <person name="Katoh T."/>
            <person name="Gotoh A."/>
            <person name="Gotoh Y."/>
            <person name="Taniguchi I."/>
            <person name="Nakamura K."/>
            <person name="Hayashi T."/>
            <person name="Katayama T."/>
            <person name="Uemura T."/>
            <person name="Hattori Y."/>
        </authorList>
    </citation>
    <scope>NUCLEOTIDE SEQUENCE [LARGE SCALE GENOMIC DNA]</scope>
    <source>
        <strain evidence="5 6">PK-24</strain>
    </source>
</reference>
<dbReference type="Proteomes" id="UP001378960">
    <property type="component" value="Unassembled WGS sequence"/>
</dbReference>
<dbReference type="Gene3D" id="3.50.50.60">
    <property type="entry name" value="FAD/NAD(P)-binding domain"/>
    <property type="match status" value="2"/>
</dbReference>
<comment type="caution">
    <text evidence="5">The sequence shown here is derived from an EMBL/GenBank/DDBJ whole genome shotgun (WGS) entry which is preliminary data.</text>
</comment>
<evidence type="ECO:0000313" key="6">
    <source>
        <dbReference type="Proteomes" id="UP001378960"/>
    </source>
</evidence>
<comment type="similarity">
    <text evidence="1">Belongs to the FMO family.</text>
</comment>
<dbReference type="AlphaFoldDB" id="A0AAV5RE98"/>
<dbReference type="GO" id="GO:0050661">
    <property type="term" value="F:NADP binding"/>
    <property type="evidence" value="ECO:0007669"/>
    <property type="project" value="InterPro"/>
</dbReference>
<evidence type="ECO:0000256" key="2">
    <source>
        <dbReference type="ARBA" id="ARBA00022630"/>
    </source>
</evidence>
<keyword evidence="6" id="KW-1185">Reference proteome</keyword>
<dbReference type="EMBL" id="BTGB01000009">
    <property type="protein sequence ID" value="GMM48926.1"/>
    <property type="molecule type" value="Genomic_DNA"/>
</dbReference>
<sequence length="503" mass="57122">MDIKRIAVIGAGPSGLVALNEFLHTSKNGSSTINSYNSLENKKLPTNCAFDEIILFEQGSEVGGTWRYSEACDPPFPYDIEEYNKPYQFRQSMKISKNMWDKSGIYNHLFSNVPEGSMKFSSAQDIELSDTNVEMNPYYPFIKHEQVLKYLEKFCDVNELKKHIRFNSSVEKIYKDENTSKWTIHVLDKDGGIKIEVFDAVMVSTGRFNIPFIPKISNLKSFKGDNSSNALIHTKSFRNAKDFSGKKVLLVGSSISAIDILQYLIPACKEVYLSTNKSTVEPPKPVTDDKLVPGKWMNDILNDSNIGYVKCARIKAIINDGKSVEFEDGLIVDDFDNIIFATGYHLSFPFLDIPENDGKNYINIVSGKKDNNNYAHLKFNNIYMHTFSMTDATLAFSGIAHNTLLFLTSEANAVAASGVWSNKHTIPELTVQQQWCDLQNDNMKDGLKVIQNEQLVEFFDELCEFAPDNRVKITPLLNTEYVERSRLVLKKIFYDIANKVMEY</sequence>
<keyword evidence="4" id="KW-0560">Oxidoreductase</keyword>
<organism evidence="5 6">
    <name type="scientific">Pichia kluyveri</name>
    <name type="common">Yeast</name>
    <dbReference type="NCBI Taxonomy" id="36015"/>
    <lineage>
        <taxon>Eukaryota</taxon>
        <taxon>Fungi</taxon>
        <taxon>Dikarya</taxon>
        <taxon>Ascomycota</taxon>
        <taxon>Saccharomycotina</taxon>
        <taxon>Pichiomycetes</taxon>
        <taxon>Pichiales</taxon>
        <taxon>Pichiaceae</taxon>
        <taxon>Pichia</taxon>
    </lineage>
</organism>
<evidence type="ECO:0000256" key="3">
    <source>
        <dbReference type="ARBA" id="ARBA00022827"/>
    </source>
</evidence>
<evidence type="ECO:0000256" key="1">
    <source>
        <dbReference type="ARBA" id="ARBA00009183"/>
    </source>
</evidence>
<evidence type="ECO:0008006" key="7">
    <source>
        <dbReference type="Google" id="ProtNLM"/>
    </source>
</evidence>
<dbReference type="GO" id="GO:0050660">
    <property type="term" value="F:flavin adenine dinucleotide binding"/>
    <property type="evidence" value="ECO:0007669"/>
    <property type="project" value="InterPro"/>
</dbReference>
<evidence type="ECO:0000313" key="5">
    <source>
        <dbReference type="EMBL" id="GMM48926.1"/>
    </source>
</evidence>
<dbReference type="InterPro" id="IPR050346">
    <property type="entry name" value="FMO-like"/>
</dbReference>
<dbReference type="SUPFAM" id="SSF51905">
    <property type="entry name" value="FAD/NAD(P)-binding domain"/>
    <property type="match status" value="2"/>
</dbReference>
<evidence type="ECO:0000256" key="4">
    <source>
        <dbReference type="ARBA" id="ARBA00023002"/>
    </source>
</evidence>
<keyword evidence="3" id="KW-0274">FAD</keyword>
<dbReference type="InterPro" id="IPR020946">
    <property type="entry name" value="Flavin_mOase-like"/>
</dbReference>
<gene>
    <name evidence="5" type="ORF">DAPK24_055240</name>
</gene>